<evidence type="ECO:0000313" key="8">
    <source>
        <dbReference type="EMBL" id="RII83624.1"/>
    </source>
</evidence>
<gene>
    <name evidence="8" type="ORF">CJO09_05380</name>
</gene>
<dbReference type="InterPro" id="IPR017871">
    <property type="entry name" value="ABC_transporter-like_CS"/>
</dbReference>
<evidence type="ECO:0000256" key="5">
    <source>
        <dbReference type="ARBA" id="ARBA00022840"/>
    </source>
</evidence>
<dbReference type="SUPFAM" id="SSF52540">
    <property type="entry name" value="P-loop containing nucleoside triphosphate hydrolases"/>
    <property type="match status" value="1"/>
</dbReference>
<dbReference type="PROSITE" id="PS50893">
    <property type="entry name" value="ABC_TRANSPORTER_2"/>
    <property type="match status" value="1"/>
</dbReference>
<sequence>MNMLLEIEKLSAGHGDAIALHDISLQVEEGRSVAVLGRNGAGKTTLLETIMGLTTHYSGNLRFQGEILNRRSPVQRAHAGLGWVPQEREAFPSLTVTENLMVVHQDKGPWNLAKVFALFPRLEERQANLGSQLSGGEQQMLAIARALMTNPRLLLLDEPMEGLAPIIVEELSAAVMQMTRETGLTTLVVEQHPIVALAMTHSAIILDQGHVVYSGLSAELSRDEATIDRYIGVGQES</sequence>
<accession>A0ABX9MXC2</accession>
<protein>
    <submittedName>
        <fullName evidence="8">ABC transporter ATP-binding protein</fullName>
    </submittedName>
</protein>
<feature type="domain" description="ABC transporter" evidence="7">
    <location>
        <begin position="5"/>
        <end position="233"/>
    </location>
</feature>
<reference evidence="8 9" key="1">
    <citation type="submission" date="2017-08" db="EMBL/GenBank/DDBJ databases">
        <title>Pusillimonas indicus sp. nov., a member of the family Alcaligenaceae isolated from surface seawater.</title>
        <authorList>
            <person name="Li J."/>
        </authorList>
    </citation>
    <scope>NUCLEOTIDE SEQUENCE [LARGE SCALE GENOMIC DNA]</scope>
    <source>
        <strain evidence="8 9">17-4A</strain>
    </source>
</reference>
<dbReference type="InterPro" id="IPR003593">
    <property type="entry name" value="AAA+_ATPase"/>
</dbReference>
<comment type="similarity">
    <text evidence="1">Belongs to the ABC transporter superfamily.</text>
</comment>
<keyword evidence="2" id="KW-0813">Transport</keyword>
<evidence type="ECO:0000256" key="3">
    <source>
        <dbReference type="ARBA" id="ARBA00022475"/>
    </source>
</evidence>
<keyword evidence="4" id="KW-0547">Nucleotide-binding</keyword>
<name>A0ABX9MXC2_9BURK</name>
<evidence type="ECO:0000256" key="1">
    <source>
        <dbReference type="ARBA" id="ARBA00005417"/>
    </source>
</evidence>
<evidence type="ECO:0000256" key="4">
    <source>
        <dbReference type="ARBA" id="ARBA00022741"/>
    </source>
</evidence>
<keyword evidence="9" id="KW-1185">Reference proteome</keyword>
<dbReference type="InterPro" id="IPR052156">
    <property type="entry name" value="BCAA_Transport_ATP-bd_LivF"/>
</dbReference>
<dbReference type="Gene3D" id="3.40.50.300">
    <property type="entry name" value="P-loop containing nucleotide triphosphate hydrolases"/>
    <property type="match status" value="1"/>
</dbReference>
<dbReference type="PROSITE" id="PS00211">
    <property type="entry name" value="ABC_TRANSPORTER_1"/>
    <property type="match status" value="1"/>
</dbReference>
<comment type="caution">
    <text evidence="8">The sequence shown here is derived from an EMBL/GenBank/DDBJ whole genome shotgun (WGS) entry which is preliminary data.</text>
</comment>
<evidence type="ECO:0000259" key="7">
    <source>
        <dbReference type="PROSITE" id="PS50893"/>
    </source>
</evidence>
<evidence type="ECO:0000256" key="2">
    <source>
        <dbReference type="ARBA" id="ARBA00022448"/>
    </source>
</evidence>
<dbReference type="PANTHER" id="PTHR43820:SF2">
    <property type="entry name" value="ABC TRANSPORTER ATP-BINDING PROTEIN"/>
    <property type="match status" value="1"/>
</dbReference>
<evidence type="ECO:0000313" key="9">
    <source>
        <dbReference type="Proteomes" id="UP000266483"/>
    </source>
</evidence>
<dbReference type="EMBL" id="NQOU01000002">
    <property type="protein sequence ID" value="RII83624.1"/>
    <property type="molecule type" value="Genomic_DNA"/>
</dbReference>
<dbReference type="SMART" id="SM00382">
    <property type="entry name" value="AAA"/>
    <property type="match status" value="1"/>
</dbReference>
<proteinExistence type="inferred from homology"/>
<keyword evidence="5 8" id="KW-0067">ATP-binding</keyword>
<keyword evidence="6" id="KW-0029">Amino-acid transport</keyword>
<dbReference type="PANTHER" id="PTHR43820">
    <property type="entry name" value="HIGH-AFFINITY BRANCHED-CHAIN AMINO ACID TRANSPORT ATP-BINDING PROTEIN LIVF"/>
    <property type="match status" value="1"/>
</dbReference>
<dbReference type="InterPro" id="IPR003439">
    <property type="entry name" value="ABC_transporter-like_ATP-bd"/>
</dbReference>
<dbReference type="Proteomes" id="UP000266483">
    <property type="component" value="Unassembled WGS sequence"/>
</dbReference>
<organism evidence="8 9">
    <name type="scientific">Neopusillimonas maritima</name>
    <dbReference type="NCBI Taxonomy" id="2026239"/>
    <lineage>
        <taxon>Bacteria</taxon>
        <taxon>Pseudomonadati</taxon>
        <taxon>Pseudomonadota</taxon>
        <taxon>Betaproteobacteria</taxon>
        <taxon>Burkholderiales</taxon>
        <taxon>Alcaligenaceae</taxon>
        <taxon>Neopusillimonas</taxon>
    </lineage>
</organism>
<keyword evidence="3" id="KW-1003">Cell membrane</keyword>
<dbReference type="Pfam" id="PF00005">
    <property type="entry name" value="ABC_tran"/>
    <property type="match status" value="1"/>
</dbReference>
<evidence type="ECO:0000256" key="6">
    <source>
        <dbReference type="ARBA" id="ARBA00022970"/>
    </source>
</evidence>
<dbReference type="InterPro" id="IPR027417">
    <property type="entry name" value="P-loop_NTPase"/>
</dbReference>
<dbReference type="CDD" id="cd03224">
    <property type="entry name" value="ABC_TM1139_LivF_branched"/>
    <property type="match status" value="1"/>
</dbReference>
<dbReference type="GO" id="GO:0005524">
    <property type="term" value="F:ATP binding"/>
    <property type="evidence" value="ECO:0007669"/>
    <property type="project" value="UniProtKB-KW"/>
</dbReference>
<keyword evidence="3" id="KW-0472">Membrane</keyword>